<dbReference type="InterPro" id="IPR013783">
    <property type="entry name" value="Ig-like_fold"/>
</dbReference>
<gene>
    <name evidence="4" type="ORF">GT409_04370</name>
</gene>
<dbReference type="SUPFAM" id="SSF52266">
    <property type="entry name" value="SGNH hydrolase"/>
    <property type="match status" value="1"/>
</dbReference>
<dbReference type="Proteomes" id="UP000464954">
    <property type="component" value="Chromosome"/>
</dbReference>
<evidence type="ECO:0000313" key="4">
    <source>
        <dbReference type="EMBL" id="QHI68712.1"/>
    </source>
</evidence>
<dbReference type="RefSeq" id="WP_160627303.1">
    <property type="nucleotide sequence ID" value="NZ_CP047593.1"/>
</dbReference>
<dbReference type="KEGG" id="taer:GT409_04370"/>
<dbReference type="Pfam" id="PF03629">
    <property type="entry name" value="SASA"/>
    <property type="match status" value="1"/>
</dbReference>
<protein>
    <recommendedName>
        <fullName evidence="3">Sialate O-acetylesterase domain-containing protein</fullName>
    </recommendedName>
</protein>
<keyword evidence="1" id="KW-0378">Hydrolase</keyword>
<organism evidence="4 5">
    <name type="scientific">Tichowtungia aerotolerans</name>
    <dbReference type="NCBI Taxonomy" id="2697043"/>
    <lineage>
        <taxon>Bacteria</taxon>
        <taxon>Pseudomonadati</taxon>
        <taxon>Kiritimatiellota</taxon>
        <taxon>Tichowtungiia</taxon>
        <taxon>Tichowtungiales</taxon>
        <taxon>Tichowtungiaceae</taxon>
        <taxon>Tichowtungia</taxon>
    </lineage>
</organism>
<sequence length="490" mass="53808">MRNKVIHAVMMAMLLGLSAGAELKLSAVFSDHMVLQAGAPVPVWGKSDPGTEVTVEFAGQRKSATVDVDGSWRVDLDPMPVSSIPRGLTASSDANDPAIHYSDLLVGEVWLCTGQSNMGVAVRKCINTAQDIAAADYPLIRFCNVVPDTAEEPKAELIRKPGWEVCTPDTAANFSAVGFYFGLHLYQELGVPVGLIQNCYGGATVVSYMDDETLEKTPARDVIQREDARYRAIQAERDRIFAESGVKKPGIMQRVSAHCYNAMIAPIISLRIRGVVWYQGETEALSGQQTVDAYRGWFEDYLSMMRRKFEDPNLPVYIVQLAGYGANDDRNLWAQFRQIQQDFLELPYTGIGTAYDVGEEKDLHPLNKKPVGTRLALSALNQTYGKEVVFRGPEVVSAVQKGSKVSVAFTNCPGGLVVKPAGAGNFTAVFVDGEVQDFPAETVSEGTMQFEVGDKKVERVRYAFKNTPEWALYNKTGLPALPFDLEVKIK</sequence>
<evidence type="ECO:0000256" key="1">
    <source>
        <dbReference type="ARBA" id="ARBA00022801"/>
    </source>
</evidence>
<dbReference type="AlphaFoldDB" id="A0A6P1M3W2"/>
<evidence type="ECO:0000256" key="2">
    <source>
        <dbReference type="SAM" id="SignalP"/>
    </source>
</evidence>
<keyword evidence="2" id="KW-0732">Signal</keyword>
<dbReference type="PANTHER" id="PTHR22901:SF0">
    <property type="entry name" value="SIALATE O-ACETYLESTERASE"/>
    <property type="match status" value="1"/>
</dbReference>
<dbReference type="InterPro" id="IPR036514">
    <property type="entry name" value="SGNH_hydro_sf"/>
</dbReference>
<dbReference type="InterPro" id="IPR039329">
    <property type="entry name" value="SIAE"/>
</dbReference>
<dbReference type="Gene3D" id="2.60.40.10">
    <property type="entry name" value="Immunoglobulins"/>
    <property type="match status" value="1"/>
</dbReference>
<name>A0A6P1M3W2_9BACT</name>
<dbReference type="Gene3D" id="3.40.50.1110">
    <property type="entry name" value="SGNH hydrolase"/>
    <property type="match status" value="1"/>
</dbReference>
<evidence type="ECO:0000313" key="5">
    <source>
        <dbReference type="Proteomes" id="UP000464954"/>
    </source>
</evidence>
<dbReference type="PANTHER" id="PTHR22901">
    <property type="entry name" value="SIALATE O-ACETYLESTERASE"/>
    <property type="match status" value="1"/>
</dbReference>
<evidence type="ECO:0000259" key="3">
    <source>
        <dbReference type="Pfam" id="PF03629"/>
    </source>
</evidence>
<reference evidence="4 5" key="1">
    <citation type="submission" date="2020-01" db="EMBL/GenBank/DDBJ databases">
        <title>Ponticoccus aerotolerans gen. nov., sp. nov., an anaerobic bacterium and proposal of Ponticoccusceae fam. nov., Ponticoccusles ord. nov. and Ponticoccuse classis nov. in the phylum Kiritimatiellaeota.</title>
        <authorList>
            <person name="Zhou L.Y."/>
            <person name="Du Z.J."/>
        </authorList>
    </citation>
    <scope>NUCLEOTIDE SEQUENCE [LARGE SCALE GENOMIC DNA]</scope>
    <source>
        <strain evidence="4 5">S-5007</strain>
    </source>
</reference>
<proteinExistence type="predicted"/>
<dbReference type="GO" id="GO:0001681">
    <property type="term" value="F:sialate O-acetylesterase activity"/>
    <property type="evidence" value="ECO:0007669"/>
    <property type="project" value="InterPro"/>
</dbReference>
<dbReference type="InterPro" id="IPR005181">
    <property type="entry name" value="SASA"/>
</dbReference>
<keyword evidence="5" id="KW-1185">Reference proteome</keyword>
<feature type="chain" id="PRO_5027115994" description="Sialate O-acetylesterase domain-containing protein" evidence="2">
    <location>
        <begin position="22"/>
        <end position="490"/>
    </location>
</feature>
<feature type="signal peptide" evidence="2">
    <location>
        <begin position="1"/>
        <end position="21"/>
    </location>
</feature>
<dbReference type="EMBL" id="CP047593">
    <property type="protein sequence ID" value="QHI68712.1"/>
    <property type="molecule type" value="Genomic_DNA"/>
</dbReference>
<dbReference type="GO" id="GO:0005975">
    <property type="term" value="P:carbohydrate metabolic process"/>
    <property type="evidence" value="ECO:0007669"/>
    <property type="project" value="TreeGrafter"/>
</dbReference>
<feature type="domain" description="Sialate O-acetylesterase" evidence="3">
    <location>
        <begin position="258"/>
        <end position="364"/>
    </location>
</feature>
<accession>A0A6P1M3W2</accession>